<dbReference type="GO" id="GO:0019774">
    <property type="term" value="C:proteasome core complex, beta-subunit complex"/>
    <property type="evidence" value="ECO:0007669"/>
    <property type="project" value="UniProtKB-UniRule"/>
</dbReference>
<dbReference type="InterPro" id="IPR029055">
    <property type="entry name" value="Ntn_hydrolases_N"/>
</dbReference>
<gene>
    <name evidence="3" type="ORF">Ctob_005368</name>
</gene>
<dbReference type="AlphaFoldDB" id="A0A0M0JXQ9"/>
<dbReference type="PROSITE" id="PS51476">
    <property type="entry name" value="PROTEASOME_BETA_2"/>
    <property type="match status" value="1"/>
</dbReference>
<keyword evidence="4" id="KW-1185">Reference proteome</keyword>
<proteinExistence type="inferred from homology"/>
<comment type="subcellular location">
    <subcellularLocation>
        <location evidence="2">Cytoplasm</location>
    </subcellularLocation>
    <subcellularLocation>
        <location evidence="2">Nucleus</location>
    </subcellularLocation>
</comment>
<keyword evidence="2 3" id="KW-0647">Proteasome</keyword>
<dbReference type="InterPro" id="IPR016295">
    <property type="entry name" value="Proteasome_beta4"/>
</dbReference>
<dbReference type="EMBL" id="JWZX01002034">
    <property type="protein sequence ID" value="KOO31350.1"/>
    <property type="molecule type" value="Genomic_DNA"/>
</dbReference>
<dbReference type="OrthoDB" id="10248542at2759"/>
<dbReference type="PIRSF" id="PIRSF001213">
    <property type="entry name" value="Psome_endopept_beta"/>
    <property type="match status" value="1"/>
</dbReference>
<evidence type="ECO:0000256" key="2">
    <source>
        <dbReference type="PIRNR" id="PIRNR001213"/>
    </source>
</evidence>
<dbReference type="CDD" id="cd03760">
    <property type="entry name" value="proteasome_beta_type_4"/>
    <property type="match status" value="1"/>
</dbReference>
<dbReference type="PANTHER" id="PTHR32194">
    <property type="entry name" value="METALLOPROTEASE TLDD"/>
    <property type="match status" value="1"/>
</dbReference>
<dbReference type="InterPro" id="IPR023333">
    <property type="entry name" value="Proteasome_suB-type"/>
</dbReference>
<reference evidence="4" key="1">
    <citation type="journal article" date="2015" name="PLoS Genet.">
        <title>Genome Sequence and Transcriptome Analyses of Chrysochromulina tobin: Metabolic Tools for Enhanced Algal Fitness in the Prominent Order Prymnesiales (Haptophyceae).</title>
        <authorList>
            <person name="Hovde B.T."/>
            <person name="Deodato C.R."/>
            <person name="Hunsperger H.M."/>
            <person name="Ryken S.A."/>
            <person name="Yost W."/>
            <person name="Jha R.K."/>
            <person name="Patterson J."/>
            <person name="Monnat R.J. Jr."/>
            <person name="Barlow S.B."/>
            <person name="Starkenburg S.R."/>
            <person name="Cattolico R.A."/>
        </authorList>
    </citation>
    <scope>NUCLEOTIDE SEQUENCE</scope>
    <source>
        <strain evidence="4">CCMP291</strain>
    </source>
</reference>
<keyword evidence="2" id="KW-0963">Cytoplasm</keyword>
<dbReference type="Gene3D" id="3.60.20.10">
    <property type="entry name" value="Glutamine Phosphoribosylpyrophosphate, subunit 1, domain 1"/>
    <property type="match status" value="1"/>
</dbReference>
<protein>
    <recommendedName>
        <fullName evidence="2">Proteasome subunit beta</fullName>
    </recommendedName>
</protein>
<dbReference type="GO" id="GO:0005737">
    <property type="term" value="C:cytoplasm"/>
    <property type="evidence" value="ECO:0007669"/>
    <property type="project" value="UniProtKB-SubCell"/>
</dbReference>
<dbReference type="GO" id="GO:0005634">
    <property type="term" value="C:nucleus"/>
    <property type="evidence" value="ECO:0007669"/>
    <property type="project" value="UniProtKB-SubCell"/>
</dbReference>
<dbReference type="Proteomes" id="UP000037460">
    <property type="component" value="Unassembled WGS sequence"/>
</dbReference>
<evidence type="ECO:0000256" key="1">
    <source>
        <dbReference type="ARBA" id="ARBA00023242"/>
    </source>
</evidence>
<sequence>MQAHAPESAFTRTTNPLVTGGSVVALKYAGGVLVATDTLASYGSLARFENVCRMSTVGMNHDVLLAAGGDYSDYQQMLKMIDIRATQEFALDDGAALSASEMHHWLTRILYQRRSKMDPLWNQIVIAGFRDGQVYLGTSDLYGTMYTEDIIATGLGAHMALPLLRKGWRADMSEAEARKLLEDCMRVLFYRDTRASANINIGKVDASGCTVSAPIKLETFWEHPEFVRGGGHLGNGSW</sequence>
<comment type="function">
    <text evidence="2">Non-catalytic component of the proteasome.</text>
</comment>
<dbReference type="SUPFAM" id="SSF56235">
    <property type="entry name" value="N-terminal nucleophile aminohydrolases (Ntn hydrolases)"/>
    <property type="match status" value="1"/>
</dbReference>
<evidence type="ECO:0000313" key="3">
    <source>
        <dbReference type="EMBL" id="KOO31350.1"/>
    </source>
</evidence>
<evidence type="ECO:0000313" key="4">
    <source>
        <dbReference type="Proteomes" id="UP000037460"/>
    </source>
</evidence>
<dbReference type="PANTHER" id="PTHR32194:SF6">
    <property type="entry name" value="PROTEASOME SUBUNIT BETA"/>
    <property type="match status" value="1"/>
</dbReference>
<accession>A0A0M0JXQ9</accession>
<organism evidence="3 4">
    <name type="scientific">Chrysochromulina tobinii</name>
    <dbReference type="NCBI Taxonomy" id="1460289"/>
    <lineage>
        <taxon>Eukaryota</taxon>
        <taxon>Haptista</taxon>
        <taxon>Haptophyta</taxon>
        <taxon>Prymnesiophyceae</taxon>
        <taxon>Prymnesiales</taxon>
        <taxon>Chrysochromulinaceae</taxon>
        <taxon>Chrysochromulina</taxon>
    </lineage>
</organism>
<keyword evidence="1 2" id="KW-0539">Nucleus</keyword>
<comment type="similarity">
    <text evidence="2">Belongs to the peptidase T1B family.</text>
</comment>
<dbReference type="InterPro" id="IPR001353">
    <property type="entry name" value="Proteasome_sua/b"/>
</dbReference>
<dbReference type="Pfam" id="PF00227">
    <property type="entry name" value="Proteasome"/>
    <property type="match status" value="1"/>
</dbReference>
<dbReference type="GO" id="GO:0051603">
    <property type="term" value="P:proteolysis involved in protein catabolic process"/>
    <property type="evidence" value="ECO:0007669"/>
    <property type="project" value="InterPro"/>
</dbReference>
<name>A0A0M0JXQ9_9EUKA</name>
<comment type="caution">
    <text evidence="3">The sequence shown here is derived from an EMBL/GenBank/DDBJ whole genome shotgun (WGS) entry which is preliminary data.</text>
</comment>